<feature type="compositionally biased region" description="Low complexity" evidence="1">
    <location>
        <begin position="343"/>
        <end position="380"/>
    </location>
</feature>
<feature type="compositionally biased region" description="Basic and acidic residues" evidence="1">
    <location>
        <begin position="535"/>
        <end position="544"/>
    </location>
</feature>
<dbReference type="OrthoDB" id="7701360at2759"/>
<name>A0A5N4AR68_PHOPY</name>
<feature type="signal peptide" evidence="2">
    <location>
        <begin position="1"/>
        <end position="15"/>
    </location>
</feature>
<feature type="region of interest" description="Disordered" evidence="1">
    <location>
        <begin position="335"/>
        <end position="396"/>
    </location>
</feature>
<evidence type="ECO:0000313" key="4">
    <source>
        <dbReference type="Proteomes" id="UP000327044"/>
    </source>
</evidence>
<feature type="region of interest" description="Disordered" evidence="1">
    <location>
        <begin position="510"/>
        <end position="544"/>
    </location>
</feature>
<gene>
    <name evidence="3" type="ORF">PPYR_07701</name>
</gene>
<keyword evidence="2" id="KW-0732">Signal</keyword>
<feature type="compositionally biased region" description="Polar residues" evidence="1">
    <location>
        <begin position="44"/>
        <end position="61"/>
    </location>
</feature>
<dbReference type="Proteomes" id="UP000327044">
    <property type="component" value="Unassembled WGS sequence"/>
</dbReference>
<dbReference type="AlphaFoldDB" id="A0A5N4AR68"/>
<dbReference type="EMBL" id="VVIM01000005">
    <property type="protein sequence ID" value="KAB0799821.1"/>
    <property type="molecule type" value="Genomic_DNA"/>
</dbReference>
<organism evidence="3 4">
    <name type="scientific">Photinus pyralis</name>
    <name type="common">Common eastern firefly</name>
    <name type="synonym">Lampyris pyralis</name>
    <dbReference type="NCBI Taxonomy" id="7054"/>
    <lineage>
        <taxon>Eukaryota</taxon>
        <taxon>Metazoa</taxon>
        <taxon>Ecdysozoa</taxon>
        <taxon>Arthropoda</taxon>
        <taxon>Hexapoda</taxon>
        <taxon>Insecta</taxon>
        <taxon>Pterygota</taxon>
        <taxon>Neoptera</taxon>
        <taxon>Endopterygota</taxon>
        <taxon>Coleoptera</taxon>
        <taxon>Polyphaga</taxon>
        <taxon>Elateriformia</taxon>
        <taxon>Elateroidea</taxon>
        <taxon>Lampyridae</taxon>
        <taxon>Lampyrinae</taxon>
        <taxon>Photinus</taxon>
    </lineage>
</organism>
<evidence type="ECO:0000313" key="3">
    <source>
        <dbReference type="EMBL" id="KAB0799821.1"/>
    </source>
</evidence>
<evidence type="ECO:0000256" key="1">
    <source>
        <dbReference type="SAM" id="MobiDB-lite"/>
    </source>
</evidence>
<comment type="caution">
    <text evidence="3">The sequence shown here is derived from an EMBL/GenBank/DDBJ whole genome shotgun (WGS) entry which is preliminary data.</text>
</comment>
<proteinExistence type="predicted"/>
<feature type="region of interest" description="Disordered" evidence="1">
    <location>
        <begin position="194"/>
        <end position="213"/>
    </location>
</feature>
<feature type="region of interest" description="Disordered" evidence="1">
    <location>
        <begin position="40"/>
        <end position="64"/>
    </location>
</feature>
<feature type="chain" id="PRO_5024381983" evidence="2">
    <location>
        <begin position="16"/>
        <end position="659"/>
    </location>
</feature>
<evidence type="ECO:0000256" key="2">
    <source>
        <dbReference type="SAM" id="SignalP"/>
    </source>
</evidence>
<protein>
    <submittedName>
        <fullName evidence="3">Uncharacterized protein</fullName>
    </submittedName>
</protein>
<sequence>MKFWVFVFCVFGVNGQNREEGTLEYKLNGMEIISLNDVAPTPIDSENQDAANNSNPSSQPIDRNEDESFIVKRLIEMLMQATAGTAENSTETAISVDNSTEVAPHTTNPANVLIQQLQSLPHPVIDQLLQLLNVSFSNETTEYEGTTPHAIDNDIDSIESTTVMEKTARSANPEPYFLPVAIFSNSSSGSQVVSSSNTSTPLPNVTASTTSPPTTMTYNRYDAGSDNVKEGYIPDYFVFAVLRNGTIIRKRPNRVVPNVFYMFLEDGTLIQKFPNGSTSVVPLAPVIQVTGFDTREFPASENGNETKSSLVNMTTVEPESTPSSFEIRLGVEDATETVGDVNTTQTTSSSEGSMETTQASTTPLSTTASVKSTTSTSPTTRGEEMTAPPFTNPIESDDGELVITEAVTSPTTLMGNGSTLPLPSGRSIDLSIAGPLLINTTSATTQHLPGNFHLKDEEKRDLLLIESLIKKQQAVLEQLTTLTKLRIENAQPQPSESLAQRVISSVADMTTTSVEPSSPSTTSSPSTVTPAQPTHQDKKKEPPITRKQIQLLIQQLEAIRKNPAQVKKLDLSALKKLQKFENVMTMKTPRQKSVHVTNDTKRIDLLQAPEIRAQLSDYAVNISKAISSFFGSALQDASEKFVSSLRMNSSEILSGLTAG</sequence>
<accession>A0A5N4AR68</accession>
<feature type="compositionally biased region" description="Low complexity" evidence="1">
    <location>
        <begin position="510"/>
        <end position="530"/>
    </location>
</feature>
<dbReference type="InParanoid" id="A0A5N4AR68"/>
<keyword evidence="4" id="KW-1185">Reference proteome</keyword>
<reference evidence="3 4" key="1">
    <citation type="journal article" date="2018" name="Elife">
        <title>Firefly genomes illuminate parallel origins of bioluminescence in beetles.</title>
        <authorList>
            <person name="Fallon T.R."/>
            <person name="Lower S.E."/>
            <person name="Chang C.H."/>
            <person name="Bessho-Uehara M."/>
            <person name="Martin G.J."/>
            <person name="Bewick A.J."/>
            <person name="Behringer M."/>
            <person name="Debat H.J."/>
            <person name="Wong I."/>
            <person name="Day J.C."/>
            <person name="Suvorov A."/>
            <person name="Silva C.J."/>
            <person name="Stanger-Hall K.F."/>
            <person name="Hall D.W."/>
            <person name="Schmitz R.J."/>
            <person name="Nelson D.R."/>
            <person name="Lewis S.M."/>
            <person name="Shigenobu S."/>
            <person name="Bybee S.M."/>
            <person name="Larracuente A.M."/>
            <person name="Oba Y."/>
            <person name="Weng J.K."/>
        </authorList>
    </citation>
    <scope>NUCLEOTIDE SEQUENCE [LARGE SCALE GENOMIC DNA]</scope>
    <source>
        <strain evidence="3">1611_PpyrPB1</strain>
        <tissue evidence="3">Whole body</tissue>
    </source>
</reference>